<feature type="region of interest" description="Disordered" evidence="1">
    <location>
        <begin position="32"/>
        <end position="57"/>
    </location>
</feature>
<feature type="chain" id="PRO_5047357631" evidence="2">
    <location>
        <begin position="24"/>
        <end position="211"/>
    </location>
</feature>
<comment type="caution">
    <text evidence="4">The sequence shown here is derived from an EMBL/GenBank/DDBJ whole genome shotgun (WGS) entry which is preliminary data.</text>
</comment>
<dbReference type="EMBL" id="BAAAVV010000003">
    <property type="protein sequence ID" value="GAA3166213.1"/>
    <property type="molecule type" value="Genomic_DNA"/>
</dbReference>
<feature type="compositionally biased region" description="Low complexity" evidence="1">
    <location>
        <begin position="40"/>
        <end position="53"/>
    </location>
</feature>
<dbReference type="Pfam" id="PF03713">
    <property type="entry name" value="DUF305"/>
    <property type="match status" value="1"/>
</dbReference>
<dbReference type="InterPro" id="IPR012347">
    <property type="entry name" value="Ferritin-like"/>
</dbReference>
<dbReference type="PROSITE" id="PS51257">
    <property type="entry name" value="PROKAR_LIPOPROTEIN"/>
    <property type="match status" value="1"/>
</dbReference>
<feature type="signal peptide" evidence="2">
    <location>
        <begin position="1"/>
        <end position="23"/>
    </location>
</feature>
<accession>A0ABP6P3N8</accession>
<evidence type="ECO:0000313" key="5">
    <source>
        <dbReference type="Proteomes" id="UP001499924"/>
    </source>
</evidence>
<feature type="domain" description="DUF305" evidence="3">
    <location>
        <begin position="60"/>
        <end position="206"/>
    </location>
</feature>
<keyword evidence="5" id="KW-1185">Reference proteome</keyword>
<dbReference type="Proteomes" id="UP001499924">
    <property type="component" value="Unassembled WGS sequence"/>
</dbReference>
<name>A0ABP6P3N8_9ACTN</name>
<proteinExistence type="predicted"/>
<gene>
    <name evidence="4" type="ORF">GCM10010531_18500</name>
</gene>
<keyword evidence="2" id="KW-0732">Signal</keyword>
<dbReference type="PANTHER" id="PTHR36933:SF1">
    <property type="entry name" value="SLL0788 PROTEIN"/>
    <property type="match status" value="1"/>
</dbReference>
<dbReference type="RefSeq" id="WP_344688512.1">
    <property type="nucleotide sequence ID" value="NZ_BAAAVV010000003.1"/>
</dbReference>
<evidence type="ECO:0000256" key="2">
    <source>
        <dbReference type="SAM" id="SignalP"/>
    </source>
</evidence>
<dbReference type="InterPro" id="IPR005183">
    <property type="entry name" value="DUF305_CopM-like"/>
</dbReference>
<organism evidence="4 5">
    <name type="scientific">Blastococcus jejuensis</name>
    <dbReference type="NCBI Taxonomy" id="351224"/>
    <lineage>
        <taxon>Bacteria</taxon>
        <taxon>Bacillati</taxon>
        <taxon>Actinomycetota</taxon>
        <taxon>Actinomycetes</taxon>
        <taxon>Geodermatophilales</taxon>
        <taxon>Geodermatophilaceae</taxon>
        <taxon>Blastococcus</taxon>
    </lineage>
</organism>
<protein>
    <submittedName>
        <fullName evidence="4">DUF305 domain-containing protein</fullName>
    </submittedName>
</protein>
<evidence type="ECO:0000313" key="4">
    <source>
        <dbReference type="EMBL" id="GAA3166213.1"/>
    </source>
</evidence>
<evidence type="ECO:0000259" key="3">
    <source>
        <dbReference type="Pfam" id="PF03713"/>
    </source>
</evidence>
<sequence>MTRTTARFTGLAGALVAGTLLLAGCADDGSDTTHNGPMMGSSNSSDSSSGDAEGSFDDTDVAFARDMIPHHQQAIQMARLADGQAEDPRVLDLAGRIEAAQQPEIDTLSGWLQDWDADTGHMDDDGMGGMGGMGGMMSEQDMHALMNATGAEFDRLFLEQMITHHKGAVQMAEAEIADGQNPDAIALAESIRDSQTAEIAEMEQLLTELGG</sequence>
<dbReference type="Gene3D" id="1.20.1260.10">
    <property type="match status" value="1"/>
</dbReference>
<evidence type="ECO:0000256" key="1">
    <source>
        <dbReference type="SAM" id="MobiDB-lite"/>
    </source>
</evidence>
<dbReference type="PANTHER" id="PTHR36933">
    <property type="entry name" value="SLL0788 PROTEIN"/>
    <property type="match status" value="1"/>
</dbReference>
<reference evidence="5" key="1">
    <citation type="journal article" date="2019" name="Int. J. Syst. Evol. Microbiol.">
        <title>The Global Catalogue of Microorganisms (GCM) 10K type strain sequencing project: providing services to taxonomists for standard genome sequencing and annotation.</title>
        <authorList>
            <consortium name="The Broad Institute Genomics Platform"/>
            <consortium name="The Broad Institute Genome Sequencing Center for Infectious Disease"/>
            <person name="Wu L."/>
            <person name="Ma J."/>
        </authorList>
    </citation>
    <scope>NUCLEOTIDE SEQUENCE [LARGE SCALE GENOMIC DNA]</scope>
    <source>
        <strain evidence="5">JCM 15614</strain>
    </source>
</reference>